<dbReference type="Pfam" id="PF14223">
    <property type="entry name" value="Retrotran_gag_2"/>
    <property type="match status" value="1"/>
</dbReference>
<reference evidence="1" key="2">
    <citation type="submission" date="2023-02" db="EMBL/GenBank/DDBJ databases">
        <authorList>
            <person name="Swenson N.G."/>
            <person name="Wegrzyn J.L."/>
            <person name="Mcevoy S.L."/>
        </authorList>
    </citation>
    <scope>NUCLEOTIDE SEQUENCE</scope>
    <source>
        <strain evidence="1">91603</strain>
        <tissue evidence="1">Leaf</tissue>
    </source>
</reference>
<name>A0AAD5NJG4_ACENE</name>
<reference evidence="1" key="1">
    <citation type="journal article" date="2022" name="Plant J.">
        <title>Strategies of tolerance reflected in two North American maple genomes.</title>
        <authorList>
            <person name="McEvoy S.L."/>
            <person name="Sezen U.U."/>
            <person name="Trouern-Trend A."/>
            <person name="McMahon S.M."/>
            <person name="Schaberg P.G."/>
            <person name="Yang J."/>
            <person name="Wegrzyn J.L."/>
            <person name="Swenson N.G."/>
        </authorList>
    </citation>
    <scope>NUCLEOTIDE SEQUENCE</scope>
    <source>
        <strain evidence="1">91603</strain>
    </source>
</reference>
<dbReference type="Proteomes" id="UP001064489">
    <property type="component" value="Chromosome 2"/>
</dbReference>
<dbReference type="PANTHER" id="PTHR35317:SF23">
    <property type="entry name" value="OS04G0629600 PROTEIN"/>
    <property type="match status" value="1"/>
</dbReference>
<accession>A0AAD5NJG4</accession>
<dbReference type="PANTHER" id="PTHR35317">
    <property type="entry name" value="OS04G0629600 PROTEIN"/>
    <property type="match status" value="1"/>
</dbReference>
<sequence>MDENQYKLIQNTRIAKEECDILEVSLEGTEVVKDSKLQVLQTQFEMFRIEEDEHFNDFKIKLMGIVNQSHQLDDLYSDRRIKQKIMRSLPDRFESKVTALEENNGYKNMKPSEVIGRLLAYKFRKAPSSTPPKKHKGIALKVSMDENEEKIDSNEDLALFVKRFNKVMKFGKRALV</sequence>
<organism evidence="1 2">
    <name type="scientific">Acer negundo</name>
    <name type="common">Box elder</name>
    <dbReference type="NCBI Taxonomy" id="4023"/>
    <lineage>
        <taxon>Eukaryota</taxon>
        <taxon>Viridiplantae</taxon>
        <taxon>Streptophyta</taxon>
        <taxon>Embryophyta</taxon>
        <taxon>Tracheophyta</taxon>
        <taxon>Spermatophyta</taxon>
        <taxon>Magnoliopsida</taxon>
        <taxon>eudicotyledons</taxon>
        <taxon>Gunneridae</taxon>
        <taxon>Pentapetalae</taxon>
        <taxon>rosids</taxon>
        <taxon>malvids</taxon>
        <taxon>Sapindales</taxon>
        <taxon>Sapindaceae</taxon>
        <taxon>Hippocastanoideae</taxon>
        <taxon>Acereae</taxon>
        <taxon>Acer</taxon>
    </lineage>
</organism>
<dbReference type="EMBL" id="JAJSOW010000106">
    <property type="protein sequence ID" value="KAI9161874.1"/>
    <property type="molecule type" value="Genomic_DNA"/>
</dbReference>
<comment type="caution">
    <text evidence="1">The sequence shown here is derived from an EMBL/GenBank/DDBJ whole genome shotgun (WGS) entry which is preliminary data.</text>
</comment>
<keyword evidence="2" id="KW-1185">Reference proteome</keyword>
<protein>
    <submittedName>
        <fullName evidence="1">Uncharacterized protein</fullName>
    </submittedName>
</protein>
<gene>
    <name evidence="1" type="ORF">LWI28_021578</name>
</gene>
<dbReference type="AlphaFoldDB" id="A0AAD5NJG4"/>
<evidence type="ECO:0000313" key="1">
    <source>
        <dbReference type="EMBL" id="KAI9161874.1"/>
    </source>
</evidence>
<proteinExistence type="predicted"/>
<evidence type="ECO:0000313" key="2">
    <source>
        <dbReference type="Proteomes" id="UP001064489"/>
    </source>
</evidence>